<sequence length="294" mass="33650">MSGIPSDLFNSLLKLQPAAYGQRYLSAVGFVILYWDHLLTFTDEVELIWTRPFNRIKFLFIVLRYGVGTSHLVVCYAVSGLSRNTPDSFCMGFLAVVAAMALLSWMIVNYLMILGMYALWDRRQWVLKTLLIAYAISACISCGMACASVVEFVHNTRFDNQFFHMCAVDVRPKYWVGIWASQVLFNVLVLTLLFINASSRPRTEDVKLMNDLRRDGGLFYLTLTTSQAMFLLCFLNLILSVVDHGTEGLFLVAVPFSWAAITVTACRLTLRLQRMLVDEERQVYYETVELRMFQ</sequence>
<protein>
    <submittedName>
        <fullName evidence="1">Uncharacterized protein</fullName>
    </submittedName>
</protein>
<proteinExistence type="predicted"/>
<reference evidence="1" key="1">
    <citation type="submission" date="2021-03" db="EMBL/GenBank/DDBJ databases">
        <authorList>
            <consortium name="DOE Joint Genome Institute"/>
            <person name="Ahrendt S."/>
            <person name="Looney B.P."/>
            <person name="Miyauchi S."/>
            <person name="Morin E."/>
            <person name="Drula E."/>
            <person name="Courty P.E."/>
            <person name="Chicoki N."/>
            <person name="Fauchery L."/>
            <person name="Kohler A."/>
            <person name="Kuo A."/>
            <person name="Labutti K."/>
            <person name="Pangilinan J."/>
            <person name="Lipzen A."/>
            <person name="Riley R."/>
            <person name="Andreopoulos W."/>
            <person name="He G."/>
            <person name="Johnson J."/>
            <person name="Barry K.W."/>
            <person name="Grigoriev I.V."/>
            <person name="Nagy L."/>
            <person name="Hibbett D."/>
            <person name="Henrissat B."/>
            <person name="Matheny P.B."/>
            <person name="Labbe J."/>
            <person name="Martin F."/>
        </authorList>
    </citation>
    <scope>NUCLEOTIDE SEQUENCE</scope>
    <source>
        <strain evidence="1">HHB10654</strain>
    </source>
</reference>
<comment type="caution">
    <text evidence="1">The sequence shown here is derived from an EMBL/GenBank/DDBJ whole genome shotgun (WGS) entry which is preliminary data.</text>
</comment>
<dbReference type="Proteomes" id="UP000814140">
    <property type="component" value="Unassembled WGS sequence"/>
</dbReference>
<organism evidence="1 2">
    <name type="scientific">Artomyces pyxidatus</name>
    <dbReference type="NCBI Taxonomy" id="48021"/>
    <lineage>
        <taxon>Eukaryota</taxon>
        <taxon>Fungi</taxon>
        <taxon>Dikarya</taxon>
        <taxon>Basidiomycota</taxon>
        <taxon>Agaricomycotina</taxon>
        <taxon>Agaricomycetes</taxon>
        <taxon>Russulales</taxon>
        <taxon>Auriscalpiaceae</taxon>
        <taxon>Artomyces</taxon>
    </lineage>
</organism>
<evidence type="ECO:0000313" key="1">
    <source>
        <dbReference type="EMBL" id="KAI0057045.1"/>
    </source>
</evidence>
<reference evidence="1" key="2">
    <citation type="journal article" date="2022" name="New Phytol.">
        <title>Evolutionary transition to the ectomycorrhizal habit in the genomes of a hyperdiverse lineage of mushroom-forming fungi.</title>
        <authorList>
            <person name="Looney B."/>
            <person name="Miyauchi S."/>
            <person name="Morin E."/>
            <person name="Drula E."/>
            <person name="Courty P.E."/>
            <person name="Kohler A."/>
            <person name="Kuo A."/>
            <person name="LaButti K."/>
            <person name="Pangilinan J."/>
            <person name="Lipzen A."/>
            <person name="Riley R."/>
            <person name="Andreopoulos W."/>
            <person name="He G."/>
            <person name="Johnson J."/>
            <person name="Nolan M."/>
            <person name="Tritt A."/>
            <person name="Barry K.W."/>
            <person name="Grigoriev I.V."/>
            <person name="Nagy L.G."/>
            <person name="Hibbett D."/>
            <person name="Henrissat B."/>
            <person name="Matheny P.B."/>
            <person name="Labbe J."/>
            <person name="Martin F.M."/>
        </authorList>
    </citation>
    <scope>NUCLEOTIDE SEQUENCE</scope>
    <source>
        <strain evidence="1">HHB10654</strain>
    </source>
</reference>
<gene>
    <name evidence="1" type="ORF">BV25DRAFT_1841922</name>
</gene>
<keyword evidence="2" id="KW-1185">Reference proteome</keyword>
<dbReference type="EMBL" id="MU277253">
    <property type="protein sequence ID" value="KAI0057045.1"/>
    <property type="molecule type" value="Genomic_DNA"/>
</dbReference>
<evidence type="ECO:0000313" key="2">
    <source>
        <dbReference type="Proteomes" id="UP000814140"/>
    </source>
</evidence>
<accession>A0ACB8SM70</accession>
<name>A0ACB8SM70_9AGAM</name>